<evidence type="ECO:0000259" key="8">
    <source>
        <dbReference type="PROSITE" id="PS50249"/>
    </source>
</evidence>
<dbReference type="NCBIfam" id="NF000642">
    <property type="entry name" value="PRK00024.1"/>
    <property type="match status" value="1"/>
</dbReference>
<comment type="similarity">
    <text evidence="1 7">Belongs to the UPF0758 family.</text>
</comment>
<sequence length="235" mass="26574">MDINLEIQRSYTIKELPMTERPREKLYNHGPGALSNEELLAIIIRTGNKNDSAIDLARKILSKDSRGLVYLRDTTMQELMETKGVGECKAAQILAAIEIGKRINFREALSKVKITEPNTIANLYMDEMRYLQKEHFRIMLLDTKNQIIVTEEISVGTLNASIVHPRDVFKAAIKRNSNSMILVHNHPSGDPAPSNEDINITNRLVDAGNLIGIKVLDHIIIGDNRYISFKEKNLI</sequence>
<keyword evidence="4" id="KW-0378">Hydrolase</keyword>
<evidence type="ECO:0000313" key="9">
    <source>
        <dbReference type="EMBL" id="SHE27773.1"/>
    </source>
</evidence>
<proteinExistence type="inferred from homology"/>
<dbReference type="PANTHER" id="PTHR30471">
    <property type="entry name" value="DNA REPAIR PROTEIN RADC"/>
    <property type="match status" value="1"/>
</dbReference>
<dbReference type="InterPro" id="IPR020891">
    <property type="entry name" value="UPF0758_CS"/>
</dbReference>
<dbReference type="EMBL" id="FQTY01000001">
    <property type="protein sequence ID" value="SHE27773.1"/>
    <property type="molecule type" value="Genomic_DNA"/>
</dbReference>
<keyword evidence="6" id="KW-0482">Metalloprotease</keyword>
<gene>
    <name evidence="9" type="ORF">SAMN02745784_00092</name>
</gene>
<evidence type="ECO:0000256" key="5">
    <source>
        <dbReference type="ARBA" id="ARBA00022833"/>
    </source>
</evidence>
<accession>A0A1M4S6E2</accession>
<dbReference type="AlphaFoldDB" id="A0A1M4S6E2"/>
<keyword evidence="2" id="KW-0645">Protease</keyword>
<protein>
    <submittedName>
        <fullName evidence="9">DNA replication and repair protein RadC</fullName>
    </submittedName>
</protein>
<dbReference type="PROSITE" id="PS01302">
    <property type="entry name" value="UPF0758"/>
    <property type="match status" value="1"/>
</dbReference>
<evidence type="ECO:0000313" key="10">
    <source>
        <dbReference type="Proteomes" id="UP000184114"/>
    </source>
</evidence>
<feature type="domain" description="MPN" evidence="8">
    <location>
        <begin position="113"/>
        <end position="235"/>
    </location>
</feature>
<reference evidence="10" key="1">
    <citation type="submission" date="2016-11" db="EMBL/GenBank/DDBJ databases">
        <authorList>
            <person name="Varghese N."/>
            <person name="Submissions S."/>
        </authorList>
    </citation>
    <scope>NUCLEOTIDE SEQUENCE [LARGE SCALE GENOMIC DNA]</scope>
    <source>
        <strain evidence="10">DSM 18095</strain>
    </source>
</reference>
<keyword evidence="10" id="KW-1185">Reference proteome</keyword>
<dbReference type="GO" id="GO:0008237">
    <property type="term" value="F:metallopeptidase activity"/>
    <property type="evidence" value="ECO:0007669"/>
    <property type="project" value="UniProtKB-KW"/>
</dbReference>
<evidence type="ECO:0000256" key="4">
    <source>
        <dbReference type="ARBA" id="ARBA00022801"/>
    </source>
</evidence>
<evidence type="ECO:0000256" key="7">
    <source>
        <dbReference type="RuleBase" id="RU003797"/>
    </source>
</evidence>
<dbReference type="GO" id="GO:0006508">
    <property type="term" value="P:proteolysis"/>
    <property type="evidence" value="ECO:0007669"/>
    <property type="project" value="UniProtKB-KW"/>
</dbReference>
<dbReference type="NCBIfam" id="TIGR00608">
    <property type="entry name" value="radc"/>
    <property type="match status" value="1"/>
</dbReference>
<evidence type="ECO:0000256" key="3">
    <source>
        <dbReference type="ARBA" id="ARBA00022723"/>
    </source>
</evidence>
<dbReference type="STRING" id="1123404.SAMN02745784_00092"/>
<dbReference type="RefSeq" id="WP_072971584.1">
    <property type="nucleotide sequence ID" value="NZ_FQTY01000001.1"/>
</dbReference>
<name>A0A1M4S6E2_9FIRM</name>
<dbReference type="CDD" id="cd08071">
    <property type="entry name" value="MPN_DUF2466"/>
    <property type="match status" value="1"/>
</dbReference>
<dbReference type="Pfam" id="PF20582">
    <property type="entry name" value="UPF0758_N"/>
    <property type="match status" value="1"/>
</dbReference>
<dbReference type="PROSITE" id="PS50249">
    <property type="entry name" value="MPN"/>
    <property type="match status" value="1"/>
</dbReference>
<dbReference type="Pfam" id="PF04002">
    <property type="entry name" value="RadC"/>
    <property type="match status" value="1"/>
</dbReference>
<evidence type="ECO:0000256" key="1">
    <source>
        <dbReference type="ARBA" id="ARBA00010243"/>
    </source>
</evidence>
<dbReference type="GO" id="GO:0046872">
    <property type="term" value="F:metal ion binding"/>
    <property type="evidence" value="ECO:0007669"/>
    <property type="project" value="UniProtKB-KW"/>
</dbReference>
<keyword evidence="5" id="KW-0862">Zinc</keyword>
<evidence type="ECO:0000256" key="6">
    <source>
        <dbReference type="ARBA" id="ARBA00023049"/>
    </source>
</evidence>
<dbReference type="Gene3D" id="3.40.140.10">
    <property type="entry name" value="Cytidine Deaminase, domain 2"/>
    <property type="match status" value="1"/>
</dbReference>
<dbReference type="Proteomes" id="UP000184114">
    <property type="component" value="Unassembled WGS sequence"/>
</dbReference>
<dbReference type="GeneID" id="90994785"/>
<dbReference type="SUPFAM" id="SSF102712">
    <property type="entry name" value="JAB1/MPN domain"/>
    <property type="match status" value="1"/>
</dbReference>
<dbReference type="InterPro" id="IPR037518">
    <property type="entry name" value="MPN"/>
</dbReference>
<keyword evidence="3" id="KW-0479">Metal-binding</keyword>
<dbReference type="InterPro" id="IPR001405">
    <property type="entry name" value="UPF0758"/>
</dbReference>
<dbReference type="InterPro" id="IPR025657">
    <property type="entry name" value="RadC_JAB"/>
</dbReference>
<dbReference type="InterPro" id="IPR046778">
    <property type="entry name" value="UPF0758_N"/>
</dbReference>
<evidence type="ECO:0000256" key="2">
    <source>
        <dbReference type="ARBA" id="ARBA00022670"/>
    </source>
</evidence>
<dbReference type="PANTHER" id="PTHR30471:SF3">
    <property type="entry name" value="UPF0758 PROTEIN YEES-RELATED"/>
    <property type="match status" value="1"/>
</dbReference>
<organism evidence="9 10">
    <name type="scientific">Tissierella praeacuta DSM 18095</name>
    <dbReference type="NCBI Taxonomy" id="1123404"/>
    <lineage>
        <taxon>Bacteria</taxon>
        <taxon>Bacillati</taxon>
        <taxon>Bacillota</taxon>
        <taxon>Tissierellia</taxon>
        <taxon>Tissierellales</taxon>
        <taxon>Tissierellaceae</taxon>
        <taxon>Tissierella</taxon>
    </lineage>
</organism>